<dbReference type="Pfam" id="PF13581">
    <property type="entry name" value="HATPase_c_2"/>
    <property type="match status" value="1"/>
</dbReference>
<organism evidence="3 4">
    <name type="scientific">Thermomonospora cellulosilytica</name>
    <dbReference type="NCBI Taxonomy" id="1411118"/>
    <lineage>
        <taxon>Bacteria</taxon>
        <taxon>Bacillati</taxon>
        <taxon>Actinomycetota</taxon>
        <taxon>Actinomycetes</taxon>
        <taxon>Streptosporangiales</taxon>
        <taxon>Thermomonosporaceae</taxon>
        <taxon>Thermomonospora</taxon>
    </lineage>
</organism>
<dbReference type="PANTHER" id="PTHR35526:SF3">
    <property type="entry name" value="ANTI-SIGMA-F FACTOR RSBW"/>
    <property type="match status" value="1"/>
</dbReference>
<keyword evidence="1" id="KW-0808">Transferase</keyword>
<protein>
    <submittedName>
        <fullName evidence="3">Anti-sigma regulatory factor (Ser/Thr protein kinase)</fullName>
    </submittedName>
</protein>
<evidence type="ECO:0000313" key="4">
    <source>
        <dbReference type="Proteomes" id="UP000539313"/>
    </source>
</evidence>
<dbReference type="Proteomes" id="UP000539313">
    <property type="component" value="Unassembled WGS sequence"/>
</dbReference>
<feature type="domain" description="Histidine kinase/HSP90-like ATPase" evidence="2">
    <location>
        <begin position="39"/>
        <end position="149"/>
    </location>
</feature>
<dbReference type="CDD" id="cd16936">
    <property type="entry name" value="HATPase_RsbW-like"/>
    <property type="match status" value="1"/>
</dbReference>
<sequence>MSPHLNKSDNPAVLHSPVSKGLPCLAERICMSVPPVAASVGIARAFVARRLTVIGRTDLVENGVLITSELVSNAVQALERSGLQIPVAVRIVMDGERPQIQVWDASEDVPVAHGSADLLAEGGRGLLLVDALAHSSGWRAERVGKTVFATL</sequence>
<proteinExistence type="predicted"/>
<dbReference type="PANTHER" id="PTHR35526">
    <property type="entry name" value="ANTI-SIGMA-F FACTOR RSBW-RELATED"/>
    <property type="match status" value="1"/>
</dbReference>
<gene>
    <name evidence="3" type="ORF">HNR21_001957</name>
</gene>
<accession>A0A7W3R869</accession>
<reference evidence="3 4" key="1">
    <citation type="submission" date="2020-08" db="EMBL/GenBank/DDBJ databases">
        <title>Sequencing the genomes of 1000 actinobacteria strains.</title>
        <authorList>
            <person name="Klenk H.-P."/>
        </authorList>
    </citation>
    <scope>NUCLEOTIDE SEQUENCE [LARGE SCALE GENOMIC DNA]</scope>
    <source>
        <strain evidence="3 4">DSM 45823</strain>
    </source>
</reference>
<dbReference type="InterPro" id="IPR050267">
    <property type="entry name" value="Anti-sigma-factor_SerPK"/>
</dbReference>
<comment type="caution">
    <text evidence="3">The sequence shown here is derived from an EMBL/GenBank/DDBJ whole genome shotgun (WGS) entry which is preliminary data.</text>
</comment>
<dbReference type="Gene3D" id="3.30.565.10">
    <property type="entry name" value="Histidine kinase-like ATPase, C-terminal domain"/>
    <property type="match status" value="1"/>
</dbReference>
<dbReference type="GO" id="GO:0004674">
    <property type="term" value="F:protein serine/threonine kinase activity"/>
    <property type="evidence" value="ECO:0007669"/>
    <property type="project" value="UniProtKB-KW"/>
</dbReference>
<dbReference type="AlphaFoldDB" id="A0A7W3R869"/>
<dbReference type="InterPro" id="IPR036890">
    <property type="entry name" value="HATPase_C_sf"/>
</dbReference>
<keyword evidence="1" id="KW-0418">Kinase</keyword>
<name>A0A7W3R869_9ACTN</name>
<dbReference type="RefSeq" id="WP_182704948.1">
    <property type="nucleotide sequence ID" value="NZ_JACJII010000001.1"/>
</dbReference>
<dbReference type="SUPFAM" id="SSF55874">
    <property type="entry name" value="ATPase domain of HSP90 chaperone/DNA topoisomerase II/histidine kinase"/>
    <property type="match status" value="1"/>
</dbReference>
<keyword evidence="1" id="KW-0723">Serine/threonine-protein kinase</keyword>
<evidence type="ECO:0000259" key="2">
    <source>
        <dbReference type="Pfam" id="PF13581"/>
    </source>
</evidence>
<evidence type="ECO:0000313" key="3">
    <source>
        <dbReference type="EMBL" id="MBA9003075.1"/>
    </source>
</evidence>
<keyword evidence="4" id="KW-1185">Reference proteome</keyword>
<evidence type="ECO:0000256" key="1">
    <source>
        <dbReference type="ARBA" id="ARBA00022527"/>
    </source>
</evidence>
<dbReference type="EMBL" id="JACJII010000001">
    <property type="protein sequence ID" value="MBA9003075.1"/>
    <property type="molecule type" value="Genomic_DNA"/>
</dbReference>
<dbReference type="InterPro" id="IPR003594">
    <property type="entry name" value="HATPase_dom"/>
</dbReference>